<keyword evidence="3" id="KW-0547">Nucleotide-binding</keyword>
<evidence type="ECO:0000256" key="5">
    <source>
        <dbReference type="ARBA" id="ARBA00022840"/>
    </source>
</evidence>
<keyword evidence="2" id="KW-0808">Transferase</keyword>
<dbReference type="AlphaFoldDB" id="B6UGB3"/>
<dbReference type="GO" id="GO:0005524">
    <property type="term" value="F:ATP binding"/>
    <property type="evidence" value="ECO:0007669"/>
    <property type="project" value="UniProtKB-KW"/>
</dbReference>
<dbReference type="PANTHER" id="PTHR47983">
    <property type="entry name" value="PTO-INTERACTING PROTEIN 1-LIKE"/>
    <property type="match status" value="1"/>
</dbReference>
<keyword evidence="5" id="KW-0067">ATP-binding</keyword>
<evidence type="ECO:0000313" key="6">
    <source>
        <dbReference type="EMBL" id="ACG48396.1"/>
    </source>
</evidence>
<dbReference type="GO" id="GO:0016301">
    <property type="term" value="F:kinase activity"/>
    <property type="evidence" value="ECO:0007669"/>
    <property type="project" value="UniProtKB-KW"/>
</dbReference>
<evidence type="ECO:0000256" key="4">
    <source>
        <dbReference type="ARBA" id="ARBA00022777"/>
    </source>
</evidence>
<dbReference type="Gene3D" id="1.10.510.10">
    <property type="entry name" value="Transferase(Phosphotransferase) domain 1"/>
    <property type="match status" value="1"/>
</dbReference>
<protein>
    <recommendedName>
        <fullName evidence="7">Protein kinase superfamily protein</fullName>
    </recommendedName>
</protein>
<dbReference type="InterPro" id="IPR052101">
    <property type="entry name" value="Plant_StressResp_Kinase"/>
</dbReference>
<dbReference type="PANTHER" id="PTHR47983:SF3">
    <property type="entry name" value="OS05G0135800 PROTEIN"/>
    <property type="match status" value="1"/>
</dbReference>
<name>B6UGB3_MAIZE</name>
<evidence type="ECO:0000256" key="1">
    <source>
        <dbReference type="ARBA" id="ARBA00022553"/>
    </source>
</evidence>
<evidence type="ECO:0000256" key="3">
    <source>
        <dbReference type="ARBA" id="ARBA00022741"/>
    </source>
</evidence>
<evidence type="ECO:0008006" key="7">
    <source>
        <dbReference type="Google" id="ProtNLM"/>
    </source>
</evidence>
<proteinExistence type="evidence at transcript level"/>
<accession>B6UGB3</accession>
<reference evidence="6" key="1">
    <citation type="journal article" date="2009" name="Plant Mol. Biol.">
        <title>Insights into corn genes derived from large-scale cDNA sequencing.</title>
        <authorList>
            <person name="Alexandrov N.N."/>
            <person name="Brover V.V."/>
            <person name="Freidin S."/>
            <person name="Troukhan M.E."/>
            <person name="Tatarinova T.V."/>
            <person name="Zhang H."/>
            <person name="Swaller T.J."/>
            <person name="Lu Y.P."/>
            <person name="Bouck J."/>
            <person name="Flavell R.B."/>
            <person name="Feldmann K.A."/>
        </authorList>
    </citation>
    <scope>NUCLEOTIDE SEQUENCE</scope>
</reference>
<keyword evidence="1" id="KW-0597">Phosphoprotein</keyword>
<evidence type="ECO:0000256" key="2">
    <source>
        <dbReference type="ARBA" id="ARBA00022679"/>
    </source>
</evidence>
<keyword evidence="4" id="KW-0418">Kinase</keyword>
<dbReference type="EMBL" id="EU976278">
    <property type="protein sequence ID" value="ACG48396.1"/>
    <property type="molecule type" value="mRNA"/>
</dbReference>
<sequence length="59" mass="6536">MLSQDKVEQCIDPRLGGGYLLNDVRKMASVAALCLQDEPEFRPEMSIVVEALSLLLNSK</sequence>
<organism evidence="6">
    <name type="scientific">Zea mays</name>
    <name type="common">Maize</name>
    <dbReference type="NCBI Taxonomy" id="4577"/>
    <lineage>
        <taxon>Eukaryota</taxon>
        <taxon>Viridiplantae</taxon>
        <taxon>Streptophyta</taxon>
        <taxon>Embryophyta</taxon>
        <taxon>Tracheophyta</taxon>
        <taxon>Spermatophyta</taxon>
        <taxon>Magnoliopsida</taxon>
        <taxon>Liliopsida</taxon>
        <taxon>Poales</taxon>
        <taxon>Poaceae</taxon>
        <taxon>PACMAD clade</taxon>
        <taxon>Panicoideae</taxon>
        <taxon>Andropogonodae</taxon>
        <taxon>Andropogoneae</taxon>
        <taxon>Tripsacinae</taxon>
        <taxon>Zea</taxon>
    </lineage>
</organism>